<protein>
    <submittedName>
        <fullName evidence="2">Uncharacterized protein</fullName>
    </submittedName>
</protein>
<gene>
    <name evidence="2" type="ORF">MSAN_02117100</name>
</gene>
<feature type="compositionally biased region" description="Polar residues" evidence="1">
    <location>
        <begin position="20"/>
        <end position="29"/>
    </location>
</feature>
<dbReference type="EMBL" id="JACAZH010000029">
    <property type="protein sequence ID" value="KAF7340876.1"/>
    <property type="molecule type" value="Genomic_DNA"/>
</dbReference>
<evidence type="ECO:0000313" key="3">
    <source>
        <dbReference type="Proteomes" id="UP000623467"/>
    </source>
</evidence>
<evidence type="ECO:0000256" key="1">
    <source>
        <dbReference type="SAM" id="MobiDB-lite"/>
    </source>
</evidence>
<keyword evidence="3" id="KW-1185">Reference proteome</keyword>
<name>A0A8H6XI20_9AGAR</name>
<feature type="region of interest" description="Disordered" evidence="1">
    <location>
        <begin position="78"/>
        <end position="110"/>
    </location>
</feature>
<dbReference type="AlphaFoldDB" id="A0A8H6XI20"/>
<evidence type="ECO:0000313" key="2">
    <source>
        <dbReference type="EMBL" id="KAF7340876.1"/>
    </source>
</evidence>
<feature type="region of interest" description="Disordered" evidence="1">
    <location>
        <begin position="1"/>
        <end position="32"/>
    </location>
</feature>
<dbReference type="Proteomes" id="UP000623467">
    <property type="component" value="Unassembled WGS sequence"/>
</dbReference>
<sequence>MPRVQAMGERAKSRNDHSGDTASHPLSFQSEHRQVDVWLQRRRGSVYPRVSPQGLRPVQVPTDVPERVSLLPFIVVTPPPPSPRPSCSGVVETATTPSRTTRRLPAKKVEEKVEVGAADIQSTANCADADVHTIPISISRD</sequence>
<reference evidence="2" key="1">
    <citation type="submission" date="2020-05" db="EMBL/GenBank/DDBJ databases">
        <title>Mycena genomes resolve the evolution of fungal bioluminescence.</title>
        <authorList>
            <person name="Tsai I.J."/>
        </authorList>
    </citation>
    <scope>NUCLEOTIDE SEQUENCE</scope>
    <source>
        <strain evidence="2">160909Yilan</strain>
    </source>
</reference>
<proteinExistence type="predicted"/>
<feature type="compositionally biased region" description="Basic and acidic residues" evidence="1">
    <location>
        <begin position="9"/>
        <end position="19"/>
    </location>
</feature>
<organism evidence="2 3">
    <name type="scientific">Mycena sanguinolenta</name>
    <dbReference type="NCBI Taxonomy" id="230812"/>
    <lineage>
        <taxon>Eukaryota</taxon>
        <taxon>Fungi</taxon>
        <taxon>Dikarya</taxon>
        <taxon>Basidiomycota</taxon>
        <taxon>Agaricomycotina</taxon>
        <taxon>Agaricomycetes</taxon>
        <taxon>Agaricomycetidae</taxon>
        <taxon>Agaricales</taxon>
        <taxon>Marasmiineae</taxon>
        <taxon>Mycenaceae</taxon>
        <taxon>Mycena</taxon>
    </lineage>
</organism>
<accession>A0A8H6XI20</accession>
<comment type="caution">
    <text evidence="2">The sequence shown here is derived from an EMBL/GenBank/DDBJ whole genome shotgun (WGS) entry which is preliminary data.</text>
</comment>